<dbReference type="KEGG" id="dpd:Deipe_2093"/>
<keyword evidence="2" id="KW-1185">Reference proteome</keyword>
<dbReference type="PATRIC" id="fig|937777.3.peg.2103"/>
<dbReference type="RefSeq" id="WP_015235893.1">
    <property type="nucleotide sequence ID" value="NC_019793.1"/>
</dbReference>
<sequence>MTVDPRITAILEARKSIKVLTLAEVQAQTPPAAAEARLQALSLPTMPEMVEAPAPTPDSTVESWLTEHLDSLIAETLAVFKAERQGGVPEAFEDAMTLIVHVSQAVKTGLPLVKGGEAKAIVSAVVLWLFNTFAASRLGPVPSMMIRTVLPMLVQFAYDAFVSAKK</sequence>
<dbReference type="AlphaFoldDB" id="L0A132"/>
<accession>L0A132</accession>
<dbReference type="STRING" id="937777.Deipe_2093"/>
<proteinExistence type="predicted"/>
<reference evidence="2" key="1">
    <citation type="submission" date="2012-03" db="EMBL/GenBank/DDBJ databases">
        <title>Complete sequence of chromosome of Deinococcus peraridilitoris DSM 19664.</title>
        <authorList>
            <person name="Lucas S."/>
            <person name="Copeland A."/>
            <person name="Lapidus A."/>
            <person name="Glavina del Rio T."/>
            <person name="Dalin E."/>
            <person name="Tice H."/>
            <person name="Bruce D."/>
            <person name="Goodwin L."/>
            <person name="Pitluck S."/>
            <person name="Peters L."/>
            <person name="Mikhailova N."/>
            <person name="Lu M."/>
            <person name="Kyrpides N."/>
            <person name="Mavromatis K."/>
            <person name="Ivanova N."/>
            <person name="Brettin T."/>
            <person name="Detter J.C."/>
            <person name="Han C."/>
            <person name="Larimer F."/>
            <person name="Land M."/>
            <person name="Hauser L."/>
            <person name="Markowitz V."/>
            <person name="Cheng J.-F."/>
            <person name="Hugenholtz P."/>
            <person name="Woyke T."/>
            <person name="Wu D."/>
            <person name="Pukall R."/>
            <person name="Steenblock K."/>
            <person name="Brambilla E."/>
            <person name="Klenk H.-P."/>
            <person name="Eisen J.A."/>
        </authorList>
    </citation>
    <scope>NUCLEOTIDE SEQUENCE [LARGE SCALE GENOMIC DNA]</scope>
    <source>
        <strain evidence="2">DSM 19664 / LMG 22246 / CIP 109416 / KR-200</strain>
    </source>
</reference>
<organism evidence="1 2">
    <name type="scientific">Deinococcus peraridilitoris (strain DSM 19664 / LMG 22246 / CIP 109416 / KR-200)</name>
    <dbReference type="NCBI Taxonomy" id="937777"/>
    <lineage>
        <taxon>Bacteria</taxon>
        <taxon>Thermotogati</taxon>
        <taxon>Deinococcota</taxon>
        <taxon>Deinococci</taxon>
        <taxon>Deinococcales</taxon>
        <taxon>Deinococcaceae</taxon>
        <taxon>Deinococcus</taxon>
    </lineage>
</organism>
<dbReference type="EMBL" id="CP003382">
    <property type="protein sequence ID" value="AFZ67588.1"/>
    <property type="molecule type" value="Genomic_DNA"/>
</dbReference>
<dbReference type="Proteomes" id="UP000010467">
    <property type="component" value="Chromosome"/>
</dbReference>
<evidence type="ECO:0000313" key="2">
    <source>
        <dbReference type="Proteomes" id="UP000010467"/>
    </source>
</evidence>
<protein>
    <submittedName>
        <fullName evidence="1">Uncharacterized protein</fullName>
    </submittedName>
</protein>
<evidence type="ECO:0000313" key="1">
    <source>
        <dbReference type="EMBL" id="AFZ67588.1"/>
    </source>
</evidence>
<gene>
    <name evidence="1" type="ordered locus">Deipe_2093</name>
</gene>
<dbReference type="HOGENOM" id="CLU_1600013_0_0_0"/>
<name>L0A132_DEIPD</name>